<dbReference type="GO" id="GO:0006508">
    <property type="term" value="P:proteolysis"/>
    <property type="evidence" value="ECO:0007669"/>
    <property type="project" value="InterPro"/>
</dbReference>
<keyword evidence="8" id="KW-1185">Reference proteome</keyword>
<dbReference type="InterPro" id="IPR033116">
    <property type="entry name" value="TRYPSIN_SER"/>
</dbReference>
<dbReference type="EMBL" id="VUJU01005143">
    <property type="protein sequence ID" value="KAF0752154.1"/>
    <property type="molecule type" value="Genomic_DNA"/>
</dbReference>
<dbReference type="InterPro" id="IPR001314">
    <property type="entry name" value="Peptidase_S1A"/>
</dbReference>
<dbReference type="InterPro" id="IPR001254">
    <property type="entry name" value="Trypsin_dom"/>
</dbReference>
<keyword evidence="5" id="KW-0472">Membrane</keyword>
<dbReference type="OrthoDB" id="425190at2759"/>
<evidence type="ECO:0000256" key="5">
    <source>
        <dbReference type="SAM" id="Phobius"/>
    </source>
</evidence>
<dbReference type="Pfam" id="PF00089">
    <property type="entry name" value="Trypsin"/>
    <property type="match status" value="2"/>
</dbReference>
<sequence length="589" mass="64672">MKKEQYFIFVTFMIGMITSLPYNGIIFTDSTESIGQVRLSTPYLEFASTVMTKERRKDNASKLPAQSTCGKRKAPSFRIFGGSESELGAWPWMVALGYKNPDENKNSVEWLCSGTLISNTHVLTASTCVANTGRKVLTVARLGELDLDNMVDDGATPLDIPIKHIIQHEEYDSRQSINNIALLVLKNSVTFNELIQPICLPTSLDMGTVESAYNMPFVAGWGSTKASPQKNETGSTSLMEVQIPISNLTACKQTYASYNTIIDDRVICAGYPEGGKDSCQGDSGSPLMWLKRKKFYLIGIVCGNPVLRSIINMGKEQYFIITTLIVGIISALPKDKIVFINTPNIPKKSLNLESILPSQATCGKRMAPSFRILGGSDSELGAWPWMVVLGYKNVNNINGSIQWLCGGTLISNTHVLTGSTCVHNIGNRILTVARLGELNLDPTIDDGATPLDVPIERIIKHEEYNTRTSSNDIALLVLKNKVNFNTFIQPICLPLSPEIKNIDMGNNLPFIAGWGATEFRGQSSSSLKEVRIPITNLTDCKKLYEGANYSIDDKVICAGEKGKDSCQGDSGGPLMWLKEKQFYLMGIVS</sequence>
<dbReference type="InterPro" id="IPR043504">
    <property type="entry name" value="Peptidase_S1_PA_chymotrypsin"/>
</dbReference>
<dbReference type="AlphaFoldDB" id="A0A6G0YA81"/>
<comment type="caution">
    <text evidence="7">The sequence shown here is derived from an EMBL/GenBank/DDBJ whole genome shotgun (WGS) entry which is preliminary data.</text>
</comment>
<evidence type="ECO:0000313" key="8">
    <source>
        <dbReference type="Proteomes" id="UP000478052"/>
    </source>
</evidence>
<dbReference type="CDD" id="cd00190">
    <property type="entry name" value="Tryp_SPc"/>
    <property type="match status" value="2"/>
</dbReference>
<accession>A0A6G0YA81</accession>
<dbReference type="PANTHER" id="PTHR24252:SF7">
    <property type="entry name" value="HYALIN"/>
    <property type="match status" value="1"/>
</dbReference>
<dbReference type="FunFam" id="2.40.10.10:FF:000028">
    <property type="entry name" value="Serine protease easter"/>
    <property type="match status" value="2"/>
</dbReference>
<dbReference type="GO" id="GO:0004252">
    <property type="term" value="F:serine-type endopeptidase activity"/>
    <property type="evidence" value="ECO:0007669"/>
    <property type="project" value="InterPro"/>
</dbReference>
<protein>
    <recommendedName>
        <fullName evidence="6">Peptidase S1 domain-containing protein</fullName>
    </recommendedName>
</protein>
<feature type="domain" description="Peptidase S1" evidence="6">
    <location>
        <begin position="79"/>
        <end position="404"/>
    </location>
</feature>
<evidence type="ECO:0000259" key="6">
    <source>
        <dbReference type="PROSITE" id="PS50240"/>
    </source>
</evidence>
<dbReference type="Gene3D" id="2.40.10.10">
    <property type="entry name" value="Trypsin-like serine proteases"/>
    <property type="match status" value="3"/>
</dbReference>
<keyword evidence="2" id="KW-1015">Disulfide bond</keyword>
<feature type="transmembrane region" description="Helical" evidence="5">
    <location>
        <begin position="6"/>
        <end position="28"/>
    </location>
</feature>
<keyword evidence="1" id="KW-0732">Signal</keyword>
<proteinExistence type="inferred from homology"/>
<dbReference type="PROSITE" id="PS50240">
    <property type="entry name" value="TRYPSIN_DOM"/>
    <property type="match status" value="2"/>
</dbReference>
<name>A0A6G0YA81_APHCR</name>
<keyword evidence="3" id="KW-0325">Glycoprotein</keyword>
<dbReference type="PRINTS" id="PR00722">
    <property type="entry name" value="CHYMOTRYPSIN"/>
</dbReference>
<organism evidence="7 8">
    <name type="scientific">Aphis craccivora</name>
    <name type="common">Cowpea aphid</name>
    <dbReference type="NCBI Taxonomy" id="307492"/>
    <lineage>
        <taxon>Eukaryota</taxon>
        <taxon>Metazoa</taxon>
        <taxon>Ecdysozoa</taxon>
        <taxon>Arthropoda</taxon>
        <taxon>Hexapoda</taxon>
        <taxon>Insecta</taxon>
        <taxon>Pterygota</taxon>
        <taxon>Neoptera</taxon>
        <taxon>Paraneoptera</taxon>
        <taxon>Hemiptera</taxon>
        <taxon>Sternorrhyncha</taxon>
        <taxon>Aphidomorpha</taxon>
        <taxon>Aphidoidea</taxon>
        <taxon>Aphididae</taxon>
        <taxon>Aphidini</taxon>
        <taxon>Aphis</taxon>
        <taxon>Aphis</taxon>
    </lineage>
</organism>
<dbReference type="SMART" id="SM00020">
    <property type="entry name" value="Tryp_SPc"/>
    <property type="match status" value="2"/>
</dbReference>
<dbReference type="Proteomes" id="UP000478052">
    <property type="component" value="Unassembled WGS sequence"/>
</dbReference>
<dbReference type="PROSITE" id="PS00135">
    <property type="entry name" value="TRYPSIN_SER"/>
    <property type="match status" value="2"/>
</dbReference>
<evidence type="ECO:0000256" key="2">
    <source>
        <dbReference type="ARBA" id="ARBA00023157"/>
    </source>
</evidence>
<keyword evidence="5" id="KW-1133">Transmembrane helix</keyword>
<dbReference type="InterPro" id="IPR009003">
    <property type="entry name" value="Peptidase_S1_PA"/>
</dbReference>
<evidence type="ECO:0000256" key="4">
    <source>
        <dbReference type="ARBA" id="ARBA00024195"/>
    </source>
</evidence>
<evidence type="ECO:0000256" key="3">
    <source>
        <dbReference type="ARBA" id="ARBA00023180"/>
    </source>
</evidence>
<keyword evidence="5" id="KW-0812">Transmembrane</keyword>
<evidence type="ECO:0000313" key="7">
    <source>
        <dbReference type="EMBL" id="KAF0752154.1"/>
    </source>
</evidence>
<reference evidence="7 8" key="1">
    <citation type="submission" date="2019-08" db="EMBL/GenBank/DDBJ databases">
        <title>Whole genome of Aphis craccivora.</title>
        <authorList>
            <person name="Voronova N.V."/>
            <person name="Shulinski R.S."/>
            <person name="Bandarenka Y.V."/>
            <person name="Zhorov D.G."/>
            <person name="Warner D."/>
        </authorList>
    </citation>
    <scope>NUCLEOTIDE SEQUENCE [LARGE SCALE GENOMIC DNA]</scope>
    <source>
        <strain evidence="7">180601</strain>
        <tissue evidence="7">Whole Body</tissue>
    </source>
</reference>
<gene>
    <name evidence="7" type="ORF">FWK35_00024600</name>
</gene>
<dbReference type="SUPFAM" id="SSF50494">
    <property type="entry name" value="Trypsin-like serine proteases"/>
    <property type="match status" value="2"/>
</dbReference>
<dbReference type="PANTHER" id="PTHR24252">
    <property type="entry name" value="ACROSIN-RELATED"/>
    <property type="match status" value="1"/>
</dbReference>
<evidence type="ECO:0000256" key="1">
    <source>
        <dbReference type="ARBA" id="ARBA00022729"/>
    </source>
</evidence>
<comment type="similarity">
    <text evidence="4">Belongs to the peptidase S1 family. CLIP subfamily.</text>
</comment>
<feature type="non-terminal residue" evidence="7">
    <location>
        <position position="589"/>
    </location>
</feature>
<feature type="domain" description="Peptidase S1" evidence="6">
    <location>
        <begin position="405"/>
        <end position="589"/>
    </location>
</feature>